<comment type="function">
    <text evidence="4">May be an activator protein for the gylABX operon.</text>
</comment>
<dbReference type="Pfam" id="PF09339">
    <property type="entry name" value="HTH_IclR"/>
    <property type="match status" value="1"/>
</dbReference>
<evidence type="ECO:0000313" key="9">
    <source>
        <dbReference type="Proteomes" id="UP000075806"/>
    </source>
</evidence>
<dbReference type="PROSITE" id="PS51077">
    <property type="entry name" value="HTH_ICLR"/>
    <property type="match status" value="1"/>
</dbReference>
<dbReference type="SUPFAM" id="SSF55781">
    <property type="entry name" value="GAF domain-like"/>
    <property type="match status" value="1"/>
</dbReference>
<dbReference type="GO" id="GO:0003700">
    <property type="term" value="F:DNA-binding transcription factor activity"/>
    <property type="evidence" value="ECO:0007669"/>
    <property type="project" value="TreeGrafter"/>
</dbReference>
<dbReference type="FunFam" id="1.10.10.10:FF:000056">
    <property type="entry name" value="IclR family transcriptional regulator"/>
    <property type="match status" value="1"/>
</dbReference>
<dbReference type="InterPro" id="IPR050707">
    <property type="entry name" value="HTH_MetabolicPath_Reg"/>
</dbReference>
<feature type="domain" description="IclR-ED" evidence="7">
    <location>
        <begin position="68"/>
        <end position="251"/>
    </location>
</feature>
<sequence length="253" mass="28530">MSKLINSVDRALRIVDLFTESTQELKLTEISQALNLHKSTVHGLLKTLAYHGYIEQDKESEKYRLGLRFLEKGTNVLNHLDVRRIARPHIEKIANQFGETTHLALLEEGEAVYIDKIEGQSAIVMYSRIGKRAPIYCTAIGKVLVSQKDDNYLTSLSKTQTYHIYTERTIKNEKEFLTAIQTAAENGYAVDHEELEVGLTCIAVPIYNNKNQVNAAISISGPTARLNKPKMEEIVFYLKSEAAIISKKLGYSL</sequence>
<dbReference type="STRING" id="519424.AZF04_07210"/>
<dbReference type="PROSITE" id="PS51078">
    <property type="entry name" value="ICLR_ED"/>
    <property type="match status" value="1"/>
</dbReference>
<dbReference type="PANTHER" id="PTHR30136">
    <property type="entry name" value="HELIX-TURN-HELIX TRANSCRIPTIONAL REGULATOR, ICLR FAMILY"/>
    <property type="match status" value="1"/>
</dbReference>
<dbReference type="RefSeq" id="WP_061949117.1">
    <property type="nucleotide sequence ID" value="NZ_LTAO01000023.1"/>
</dbReference>
<name>A0A162DDS5_9BACI</name>
<dbReference type="OrthoDB" id="9791752at2"/>
<evidence type="ECO:0000256" key="3">
    <source>
        <dbReference type="ARBA" id="ARBA00023163"/>
    </source>
</evidence>
<dbReference type="InterPro" id="IPR029016">
    <property type="entry name" value="GAF-like_dom_sf"/>
</dbReference>
<keyword evidence="1" id="KW-0805">Transcription regulation</keyword>
<evidence type="ECO:0000256" key="2">
    <source>
        <dbReference type="ARBA" id="ARBA00023125"/>
    </source>
</evidence>
<comment type="caution">
    <text evidence="8">The sequence shown here is derived from an EMBL/GenBank/DDBJ whole genome shotgun (WGS) entry which is preliminary data.</text>
</comment>
<dbReference type="InterPro" id="IPR005471">
    <property type="entry name" value="Tscrpt_reg_IclR_N"/>
</dbReference>
<organism evidence="8 9">
    <name type="scientific">Alkalihalobacillus trypoxylicola</name>
    <dbReference type="NCBI Taxonomy" id="519424"/>
    <lineage>
        <taxon>Bacteria</taxon>
        <taxon>Bacillati</taxon>
        <taxon>Bacillota</taxon>
        <taxon>Bacilli</taxon>
        <taxon>Bacillales</taxon>
        <taxon>Bacillaceae</taxon>
        <taxon>Alkalihalobacillus</taxon>
    </lineage>
</organism>
<proteinExistence type="predicted"/>
<gene>
    <name evidence="8" type="ORF">AZF04_07210</name>
</gene>
<evidence type="ECO:0000256" key="5">
    <source>
        <dbReference type="ARBA" id="ARBA00070406"/>
    </source>
</evidence>
<dbReference type="AlphaFoldDB" id="A0A162DDS5"/>
<dbReference type="InterPro" id="IPR036390">
    <property type="entry name" value="WH_DNA-bd_sf"/>
</dbReference>
<dbReference type="InterPro" id="IPR014757">
    <property type="entry name" value="Tscrpt_reg_IclR_C"/>
</dbReference>
<dbReference type="Gene3D" id="3.30.450.40">
    <property type="match status" value="1"/>
</dbReference>
<reference evidence="8" key="1">
    <citation type="submission" date="2016-02" db="EMBL/GenBank/DDBJ databases">
        <title>Genome sequence of Bacillus trypoxylicola KCTC 13244(T).</title>
        <authorList>
            <person name="Jeong H."/>
            <person name="Park S.-H."/>
            <person name="Choi S.-K."/>
        </authorList>
    </citation>
    <scope>NUCLEOTIDE SEQUENCE [LARGE SCALE GENOMIC DNA]</scope>
    <source>
        <strain evidence="8">KCTC 13244</strain>
    </source>
</reference>
<dbReference type="InterPro" id="IPR036388">
    <property type="entry name" value="WH-like_DNA-bd_sf"/>
</dbReference>
<protein>
    <recommendedName>
        <fullName evidence="5">Glycerol operon regulatory protein</fullName>
    </recommendedName>
</protein>
<keyword evidence="3" id="KW-0804">Transcription</keyword>
<dbReference type="Proteomes" id="UP000075806">
    <property type="component" value="Unassembled WGS sequence"/>
</dbReference>
<dbReference type="Gene3D" id="1.10.10.10">
    <property type="entry name" value="Winged helix-like DNA-binding domain superfamily/Winged helix DNA-binding domain"/>
    <property type="match status" value="1"/>
</dbReference>
<keyword evidence="2" id="KW-0238">DNA-binding</keyword>
<evidence type="ECO:0000313" key="8">
    <source>
        <dbReference type="EMBL" id="KYG29307.1"/>
    </source>
</evidence>
<feature type="domain" description="HTH iclR-type" evidence="6">
    <location>
        <begin position="5"/>
        <end position="67"/>
    </location>
</feature>
<keyword evidence="9" id="KW-1185">Reference proteome</keyword>
<evidence type="ECO:0000259" key="6">
    <source>
        <dbReference type="PROSITE" id="PS51077"/>
    </source>
</evidence>
<dbReference type="Pfam" id="PF01614">
    <property type="entry name" value="IclR_C"/>
    <property type="match status" value="1"/>
</dbReference>
<accession>A0A162DDS5</accession>
<evidence type="ECO:0000256" key="1">
    <source>
        <dbReference type="ARBA" id="ARBA00023015"/>
    </source>
</evidence>
<evidence type="ECO:0000256" key="4">
    <source>
        <dbReference type="ARBA" id="ARBA00058938"/>
    </source>
</evidence>
<dbReference type="PANTHER" id="PTHR30136:SF24">
    <property type="entry name" value="HTH-TYPE TRANSCRIPTIONAL REPRESSOR ALLR"/>
    <property type="match status" value="1"/>
</dbReference>
<dbReference type="EMBL" id="LTAO01000023">
    <property type="protein sequence ID" value="KYG29307.1"/>
    <property type="molecule type" value="Genomic_DNA"/>
</dbReference>
<dbReference type="GO" id="GO:0045892">
    <property type="term" value="P:negative regulation of DNA-templated transcription"/>
    <property type="evidence" value="ECO:0007669"/>
    <property type="project" value="TreeGrafter"/>
</dbReference>
<dbReference type="SMART" id="SM00346">
    <property type="entry name" value="HTH_ICLR"/>
    <property type="match status" value="1"/>
</dbReference>
<evidence type="ECO:0000259" key="7">
    <source>
        <dbReference type="PROSITE" id="PS51078"/>
    </source>
</evidence>
<dbReference type="SUPFAM" id="SSF46785">
    <property type="entry name" value="Winged helix' DNA-binding domain"/>
    <property type="match status" value="1"/>
</dbReference>
<dbReference type="GO" id="GO:0003677">
    <property type="term" value="F:DNA binding"/>
    <property type="evidence" value="ECO:0007669"/>
    <property type="project" value="UniProtKB-KW"/>
</dbReference>